<dbReference type="KEGG" id="tve:TRV_03660"/>
<dbReference type="GeneID" id="9576859"/>
<name>D4D970_TRIVH</name>
<sequence>RAGAGAGGAGEEQAGAGPCHPEAAFVPLEHAVLELTKEEGVLVEAVDGQAKKMYVPVASSREAIVLLARR</sequence>
<dbReference type="HOGENOM" id="CLU_2764973_0_0_1"/>
<evidence type="ECO:0000256" key="1">
    <source>
        <dbReference type="SAM" id="MobiDB-lite"/>
    </source>
</evidence>
<evidence type="ECO:0000313" key="2">
    <source>
        <dbReference type="EMBL" id="EFE41639.1"/>
    </source>
</evidence>
<dbReference type="EMBL" id="ACYE01000186">
    <property type="protein sequence ID" value="EFE41639.1"/>
    <property type="molecule type" value="Genomic_DNA"/>
</dbReference>
<protein>
    <submittedName>
        <fullName evidence="2">Uncharacterized protein</fullName>
    </submittedName>
</protein>
<dbReference type="Proteomes" id="UP000008383">
    <property type="component" value="Unassembled WGS sequence"/>
</dbReference>
<comment type="caution">
    <text evidence="2">The sequence shown here is derived from an EMBL/GenBank/DDBJ whole genome shotgun (WGS) entry which is preliminary data.</text>
</comment>
<feature type="region of interest" description="Disordered" evidence="1">
    <location>
        <begin position="1"/>
        <end position="21"/>
    </location>
</feature>
<gene>
    <name evidence="2" type="ORF">TRV_03660</name>
</gene>
<proteinExistence type="predicted"/>
<feature type="non-terminal residue" evidence="2">
    <location>
        <position position="1"/>
    </location>
</feature>
<feature type="compositionally biased region" description="Gly residues" evidence="1">
    <location>
        <begin position="1"/>
        <end position="10"/>
    </location>
</feature>
<accession>D4D970</accession>
<evidence type="ECO:0000313" key="3">
    <source>
        <dbReference type="Proteomes" id="UP000008383"/>
    </source>
</evidence>
<reference evidence="3" key="1">
    <citation type="journal article" date="2011" name="Genome Biol.">
        <title>Comparative and functional genomics provide insights into the pathogenicity of dermatophytic fungi.</title>
        <authorList>
            <person name="Burmester A."/>
            <person name="Shelest E."/>
            <person name="Gloeckner G."/>
            <person name="Heddergott C."/>
            <person name="Schindler S."/>
            <person name="Staib P."/>
            <person name="Heidel A."/>
            <person name="Felder M."/>
            <person name="Petzold A."/>
            <person name="Szafranski K."/>
            <person name="Feuermann M."/>
            <person name="Pedruzzi I."/>
            <person name="Priebe S."/>
            <person name="Groth M."/>
            <person name="Winkler R."/>
            <person name="Li W."/>
            <person name="Kniemeyer O."/>
            <person name="Schroeckh V."/>
            <person name="Hertweck C."/>
            <person name="Hube B."/>
            <person name="White T.C."/>
            <person name="Platzer M."/>
            <person name="Guthke R."/>
            <person name="Heitman J."/>
            <person name="Woestemeyer J."/>
            <person name="Zipfel P.F."/>
            <person name="Monod M."/>
            <person name="Brakhage A.A."/>
        </authorList>
    </citation>
    <scope>NUCLEOTIDE SEQUENCE [LARGE SCALE GENOMIC DNA]</scope>
    <source>
        <strain evidence="3">HKI 0517</strain>
    </source>
</reference>
<dbReference type="AlphaFoldDB" id="D4D970"/>
<dbReference type="RefSeq" id="XP_003022257.1">
    <property type="nucleotide sequence ID" value="XM_003022211.1"/>
</dbReference>
<organism evidence="2 3">
    <name type="scientific">Trichophyton verrucosum (strain HKI 0517)</name>
    <dbReference type="NCBI Taxonomy" id="663202"/>
    <lineage>
        <taxon>Eukaryota</taxon>
        <taxon>Fungi</taxon>
        <taxon>Dikarya</taxon>
        <taxon>Ascomycota</taxon>
        <taxon>Pezizomycotina</taxon>
        <taxon>Eurotiomycetes</taxon>
        <taxon>Eurotiomycetidae</taxon>
        <taxon>Onygenales</taxon>
        <taxon>Arthrodermataceae</taxon>
        <taxon>Trichophyton</taxon>
    </lineage>
</organism>
<keyword evidence="3" id="KW-1185">Reference proteome</keyword>